<dbReference type="EMBL" id="JAGTXB010000010">
    <property type="protein sequence ID" value="MBS0029612.1"/>
    <property type="molecule type" value="Genomic_DNA"/>
</dbReference>
<comment type="caution">
    <text evidence="1">The sequence shown here is derived from an EMBL/GenBank/DDBJ whole genome shotgun (WGS) entry which is preliminary data.</text>
</comment>
<gene>
    <name evidence="1" type="ORF">KE626_19965</name>
</gene>
<evidence type="ECO:0000313" key="2">
    <source>
        <dbReference type="Proteomes" id="UP000676386"/>
    </source>
</evidence>
<dbReference type="Proteomes" id="UP000676386">
    <property type="component" value="Unassembled WGS sequence"/>
</dbReference>
<dbReference type="RefSeq" id="WP_211974704.1">
    <property type="nucleotide sequence ID" value="NZ_JAGTXB010000010.1"/>
</dbReference>
<keyword evidence="2" id="KW-1185">Reference proteome</keyword>
<sequence>MSYLLIGNISALICNDCIEPLANARIRIYLPDNRYQEEPQANGIFNDMKPLSAKEVLMKADRLLAETSLDEKGNFCLSWEEVHLFTEPLELDLCLDQMPGRNGSRQPRNFHLSKLVLHWKRNSNGYVGAYAYVIPAVTWHNIYSHAGAWVITGVVKNHLGGEGQPHLKVEAYNALTGRLLGRAATNEEGRYYLHFSRQQLGRGMGPVIIPGRKNLGPDVYFKVYKNDLLLWEEDERISQSRERRDVAPCSNINIIYRPSRVRRASSQIGNWFSEMITLTVIRKKKSDKYRLLTSPSLF</sequence>
<evidence type="ECO:0000313" key="1">
    <source>
        <dbReference type="EMBL" id="MBS0029612.1"/>
    </source>
</evidence>
<protein>
    <recommendedName>
        <fullName evidence="3">Carboxypeptidase regulatory-like domain-containing protein</fullName>
    </recommendedName>
</protein>
<reference evidence="1 2" key="1">
    <citation type="submission" date="2021-04" db="EMBL/GenBank/DDBJ databases">
        <title>Chitinophaga sp. nov., isolated from the rhizosphere soil.</title>
        <authorList>
            <person name="He S."/>
        </authorList>
    </citation>
    <scope>NUCLEOTIDE SEQUENCE [LARGE SCALE GENOMIC DNA]</scope>
    <source>
        <strain evidence="1 2">2R12</strain>
    </source>
</reference>
<proteinExistence type="predicted"/>
<evidence type="ECO:0008006" key="3">
    <source>
        <dbReference type="Google" id="ProtNLM"/>
    </source>
</evidence>
<name>A0ABS5J4V9_9BACT</name>
<organism evidence="1 2">
    <name type="scientific">Chitinophaga hostae</name>
    <dbReference type="NCBI Taxonomy" id="2831022"/>
    <lineage>
        <taxon>Bacteria</taxon>
        <taxon>Pseudomonadati</taxon>
        <taxon>Bacteroidota</taxon>
        <taxon>Chitinophagia</taxon>
        <taxon>Chitinophagales</taxon>
        <taxon>Chitinophagaceae</taxon>
        <taxon>Chitinophaga</taxon>
    </lineage>
</organism>
<accession>A0ABS5J4V9</accession>